<comment type="caution">
    <text evidence="8">The sequence shown here is derived from an EMBL/GenBank/DDBJ whole genome shotgun (WGS) entry which is preliminary data.</text>
</comment>
<feature type="transmembrane region" description="Helical" evidence="6">
    <location>
        <begin position="68"/>
        <end position="87"/>
    </location>
</feature>
<reference evidence="9" key="1">
    <citation type="journal article" date="2019" name="Int. J. Syst. Evol. Microbiol.">
        <title>The Global Catalogue of Microorganisms (GCM) 10K type strain sequencing project: providing services to taxonomists for standard genome sequencing and annotation.</title>
        <authorList>
            <consortium name="The Broad Institute Genomics Platform"/>
            <consortium name="The Broad Institute Genome Sequencing Center for Infectious Disease"/>
            <person name="Wu L."/>
            <person name="Ma J."/>
        </authorList>
    </citation>
    <scope>NUCLEOTIDE SEQUENCE [LARGE SCALE GENOMIC DNA]</scope>
    <source>
        <strain evidence="9">JCM 31202</strain>
    </source>
</reference>
<evidence type="ECO:0000256" key="1">
    <source>
        <dbReference type="ARBA" id="ARBA00004651"/>
    </source>
</evidence>
<keyword evidence="2" id="KW-1003">Cell membrane</keyword>
<accession>A0ABW3ENZ9</accession>
<dbReference type="InterPro" id="IPR020846">
    <property type="entry name" value="MFS_dom"/>
</dbReference>
<feature type="transmembrane region" description="Helical" evidence="6">
    <location>
        <begin position="136"/>
        <end position="153"/>
    </location>
</feature>
<feature type="transmembrane region" description="Helical" evidence="6">
    <location>
        <begin position="365"/>
        <end position="385"/>
    </location>
</feature>
<evidence type="ECO:0000256" key="5">
    <source>
        <dbReference type="ARBA" id="ARBA00023136"/>
    </source>
</evidence>
<feature type="transmembrane region" description="Helical" evidence="6">
    <location>
        <begin position="93"/>
        <end position="116"/>
    </location>
</feature>
<dbReference type="PANTHER" id="PTHR23513:SF11">
    <property type="entry name" value="STAPHYLOFERRIN A TRANSPORTER"/>
    <property type="match status" value="1"/>
</dbReference>
<keyword evidence="3 6" id="KW-0812">Transmembrane</keyword>
<evidence type="ECO:0000259" key="7">
    <source>
        <dbReference type="PROSITE" id="PS50850"/>
    </source>
</evidence>
<name>A0ABW3ENZ9_9ACTN</name>
<feature type="transmembrane region" description="Helical" evidence="6">
    <location>
        <begin position="275"/>
        <end position="293"/>
    </location>
</feature>
<evidence type="ECO:0000256" key="3">
    <source>
        <dbReference type="ARBA" id="ARBA00022692"/>
    </source>
</evidence>
<dbReference type="PROSITE" id="PS50850">
    <property type="entry name" value="MFS"/>
    <property type="match status" value="1"/>
</dbReference>
<feature type="transmembrane region" description="Helical" evidence="6">
    <location>
        <begin position="159"/>
        <end position="178"/>
    </location>
</feature>
<feature type="transmembrane region" description="Helical" evidence="6">
    <location>
        <begin position="340"/>
        <end position="359"/>
    </location>
</feature>
<dbReference type="SUPFAM" id="SSF103473">
    <property type="entry name" value="MFS general substrate transporter"/>
    <property type="match status" value="1"/>
</dbReference>
<keyword evidence="5 6" id="KW-0472">Membrane</keyword>
<evidence type="ECO:0000313" key="9">
    <source>
        <dbReference type="Proteomes" id="UP001596972"/>
    </source>
</evidence>
<evidence type="ECO:0000256" key="2">
    <source>
        <dbReference type="ARBA" id="ARBA00022475"/>
    </source>
</evidence>
<sequence>MIGAHLTAATLLRVSAEGVATAVVLTVQARTGDAAAAGFLQTAMTLPYVLSGPVIGHALDRTARPRRLALLLAAGYAVATALLFATAGRSALVLALAVAAVIGCTEPIVVALTSLLPRFVPAGRLSRAYGLEASSYNLAAIAGPGLAAGVAAFAGGGEFAGVAIVAAAVVGVCALPFLPFPPPPDRTDDAPPVSSIVTGGMVVLVRGRVLRALTVATTVGWLGFGGVAVTAVLLAGHLGAEPSAGGRLLVAMAVGSLLGSLASSRLLTPRHAEPVMIAGLVGFGASLGAAAAAPSVPWAMAAFVLAGLCEGPVFAATLMLRQREAPPDRLGQVNTTAGSLKIGASALGAALTAVLAGTLGADGLLLAIAACQLAGAALGVVLLNVPREKSIDAAEETP</sequence>
<protein>
    <submittedName>
        <fullName evidence="8">MFS transporter</fullName>
    </submittedName>
</protein>
<dbReference type="RefSeq" id="WP_378298428.1">
    <property type="nucleotide sequence ID" value="NZ_JBHTJA010000018.1"/>
</dbReference>
<proteinExistence type="predicted"/>
<feature type="transmembrane region" description="Helical" evidence="6">
    <location>
        <begin position="244"/>
        <end position="263"/>
    </location>
</feature>
<keyword evidence="4 6" id="KW-1133">Transmembrane helix</keyword>
<organism evidence="8 9">
    <name type="scientific">Actinomadura sediminis</name>
    <dbReference type="NCBI Taxonomy" id="1038904"/>
    <lineage>
        <taxon>Bacteria</taxon>
        <taxon>Bacillati</taxon>
        <taxon>Actinomycetota</taxon>
        <taxon>Actinomycetes</taxon>
        <taxon>Streptosporangiales</taxon>
        <taxon>Thermomonosporaceae</taxon>
        <taxon>Actinomadura</taxon>
    </lineage>
</organism>
<feature type="transmembrane region" description="Helical" evidence="6">
    <location>
        <begin position="299"/>
        <end position="320"/>
    </location>
</feature>
<dbReference type="InterPro" id="IPR011701">
    <property type="entry name" value="MFS"/>
</dbReference>
<evidence type="ECO:0000256" key="6">
    <source>
        <dbReference type="SAM" id="Phobius"/>
    </source>
</evidence>
<comment type="subcellular location">
    <subcellularLocation>
        <location evidence="1">Cell membrane</location>
        <topology evidence="1">Multi-pass membrane protein</topology>
    </subcellularLocation>
</comment>
<dbReference type="PANTHER" id="PTHR23513">
    <property type="entry name" value="INTEGRAL MEMBRANE EFFLUX PROTEIN-RELATED"/>
    <property type="match status" value="1"/>
</dbReference>
<keyword evidence="9" id="KW-1185">Reference proteome</keyword>
<dbReference type="InterPro" id="IPR036259">
    <property type="entry name" value="MFS_trans_sf"/>
</dbReference>
<evidence type="ECO:0000256" key="4">
    <source>
        <dbReference type="ARBA" id="ARBA00022989"/>
    </source>
</evidence>
<gene>
    <name evidence="8" type="ORF">ACFQ11_12470</name>
</gene>
<feature type="transmembrane region" description="Helical" evidence="6">
    <location>
        <begin position="213"/>
        <end position="238"/>
    </location>
</feature>
<feature type="domain" description="Major facilitator superfamily (MFS) profile" evidence="7">
    <location>
        <begin position="209"/>
        <end position="398"/>
    </location>
</feature>
<dbReference type="EMBL" id="JBHTJA010000018">
    <property type="protein sequence ID" value="MFD0901209.1"/>
    <property type="molecule type" value="Genomic_DNA"/>
</dbReference>
<dbReference type="Gene3D" id="1.20.1250.20">
    <property type="entry name" value="MFS general substrate transporter like domains"/>
    <property type="match status" value="1"/>
</dbReference>
<dbReference type="Pfam" id="PF07690">
    <property type="entry name" value="MFS_1"/>
    <property type="match status" value="1"/>
</dbReference>
<dbReference type="Proteomes" id="UP001596972">
    <property type="component" value="Unassembled WGS sequence"/>
</dbReference>
<evidence type="ECO:0000313" key="8">
    <source>
        <dbReference type="EMBL" id="MFD0901209.1"/>
    </source>
</evidence>